<organism evidence="3 4">
    <name type="scientific">Pandoraea bronchicola</name>
    <dbReference type="NCBI Taxonomy" id="2508287"/>
    <lineage>
        <taxon>Bacteria</taxon>
        <taxon>Pseudomonadati</taxon>
        <taxon>Pseudomonadota</taxon>
        <taxon>Betaproteobacteria</taxon>
        <taxon>Burkholderiales</taxon>
        <taxon>Burkholderiaceae</taxon>
        <taxon>Pandoraea</taxon>
    </lineage>
</organism>
<accession>A0A5E5BY15</accession>
<dbReference type="Proteomes" id="UP000382040">
    <property type="component" value="Unassembled WGS sequence"/>
</dbReference>
<evidence type="ECO:0000259" key="2">
    <source>
        <dbReference type="PROSITE" id="PS51208"/>
    </source>
</evidence>
<keyword evidence="1" id="KW-0732">Signal</keyword>
<evidence type="ECO:0000256" key="1">
    <source>
        <dbReference type="ARBA" id="ARBA00022729"/>
    </source>
</evidence>
<dbReference type="PANTHER" id="PTHR35037">
    <property type="entry name" value="C-TERMINAL REGION OF AIDA-LIKE PROTEIN"/>
    <property type="match status" value="1"/>
</dbReference>
<gene>
    <name evidence="3" type="primary">bmaC_5</name>
    <name evidence="3" type="ORF">PBR20603_04489</name>
</gene>
<dbReference type="Pfam" id="PF12951">
    <property type="entry name" value="PATR"/>
    <property type="match status" value="2"/>
</dbReference>
<dbReference type="PANTHER" id="PTHR35037:SF3">
    <property type="entry name" value="C-TERMINAL REGION OF AIDA-LIKE PROTEIN"/>
    <property type="match status" value="1"/>
</dbReference>
<dbReference type="InterPro" id="IPR036709">
    <property type="entry name" value="Autotransporte_beta_dom_sf"/>
</dbReference>
<dbReference type="InterPro" id="IPR012332">
    <property type="entry name" value="Autotransporter_pectin_lyase_C"/>
</dbReference>
<keyword evidence="4" id="KW-1185">Reference proteome</keyword>
<sequence length="1573" mass="158068">MKDASNFRPTRLVMALVLVGAMSLWGRGAKAACTPVLINQGVTNQSLSACTTVDVTNSRDLYGWLLSGGSSYTAGDKVTIQSVGTDADRRWAGGIVISNNASLEAMGDLNINLSINGRQLNRDWWAGISVDGASSTSFTLAPGARLTMNIDGTHDPSSQSWAGITLDGYLGTVTLNGPVDITVRNSDNAYDATSAAIFVAAGKLIGTDTTIKSYGGSWGVYSSGSGSVTLSGHIDINQLGIGKVSAIGVSNAGKISITGDGNSTIQAVSTAVKAFGGSVSLKNISIGSGGTVVNVSGTTSFPGAFDATDVAINSSADGASGVFAVGTTDHVALFDSQIKTTGDRSIGVTVGGTGGVTLDSAGASLDLSKSKIETYGDHSSGVALTAPVGTNSSLRYTRIRTYGGNSTGIHVGWAGGHLDVSQSDVTTQGDNSTGIQVDAGALTVGGQSVIKTQGLNSPAVNVSAGGNVSIADTQITTLNDGSPGVAISGGTAVLGGGTIIETSGTGAAGVVISDPGAALTINPGAMIKTHGQDANGFSLSGGGAFVFDAQGLQLSNISSDHGALIYADGGSAIEITAENPFAPRTSTILSGVPANWGAVAGQGGTITLDAGVSTNGNAMRAVAGGTLVFKGTSSAADSIVQLDAPLPPSTGTASVAGGKLDATTHDATLAIGALTGNGEIAVRAGTTIALGSDQLKGGGPYRFSGSFTGGSVDIDKAGANTQVLAGDQTWSGINTAKVDGGVLVITGLTDPSTFNKTITIGNGWLDLSGTNAQFDPNHPNTAANWNDLNLQYSPGGTGGVIGSNDKIDVADGDISYHIGHGGTTPNGDGVYVVKNGAGLTTLQADNSYVGNTQINGGTLQVSRDSNLGNTSIEREVRLQGGNLRVATDASGTPFTSSRELQVTKNATVTVDAGVDATFGSAATYVDSGGSRSAGGDATFIKDGTGSLTLGYVALSGGLVVTAGNFTASGGTISQANGGPAISAAGGANVSLSGVTVDGGAGLAYDLTSAGSSTLTVSGASLIKGNINAGVTGANVHIKLSGGSEFDGAITQSGGGSVNATLADTSSVWNLSGDSTVQQLANSGTITFATPYVLDGVPQHKTLSIAGDYAGGGTIGLNTSLNVGGAQGQQTDKVLISGNASGTTQLHVTASGMGANTNVRDDNKAHADEGISLVQVGGNATATSFQLDRPYVTGANSAYQYRLFAYGTGSTWGAADPTQSALPNGDITWDYRLQTAYEDDRGNITPGTPKNNPGRPLLVPQVSSYLIAPLVLQRYSAALMDGLHSRLGDIRHGGGASPVGSEAFARVFGDTGSYATNLPFTQFGYGYDERTQALQFGGNVLRYTTSGGDALRVGVAAAIGSVHATPRASAANNSSDLSMQAQTLALTATWMSREGWYADAVLGGSFYRSSVNSLSRNVGTLYGTGWDLALEGGRQIELPSGLMLEPRVQLLGHTANFRHMTDADGVSVSINSSRSITAGTGMRVSYPVQGATSTVRPYVDIGWSFTQMYGGEVNLTGLPSLMTGNAGGAIQLAAGVVGQISDRLQAYAEISGQIRTGGYGNSGVGGKFAIRYEF</sequence>
<dbReference type="InterPro" id="IPR013425">
    <property type="entry name" value="Autotrns_rpt"/>
</dbReference>
<dbReference type="SMART" id="SM00869">
    <property type="entry name" value="Autotransporter"/>
    <property type="match status" value="1"/>
</dbReference>
<protein>
    <submittedName>
        <fullName evidence="3">Adhesin BmaC autotransporter</fullName>
    </submittedName>
</protein>
<name>A0A5E5BY15_9BURK</name>
<feature type="domain" description="Autotransporter" evidence="2">
    <location>
        <begin position="1295"/>
        <end position="1573"/>
    </location>
</feature>
<dbReference type="PROSITE" id="PS51208">
    <property type="entry name" value="AUTOTRANSPORTER"/>
    <property type="match status" value="1"/>
</dbReference>
<evidence type="ECO:0000313" key="4">
    <source>
        <dbReference type="Proteomes" id="UP000382040"/>
    </source>
</evidence>
<evidence type="ECO:0000313" key="3">
    <source>
        <dbReference type="EMBL" id="VVE90504.1"/>
    </source>
</evidence>
<dbReference type="Gene3D" id="2.160.20.20">
    <property type="match status" value="2"/>
</dbReference>
<dbReference type="InterPro" id="IPR005546">
    <property type="entry name" value="Autotransporte_beta"/>
</dbReference>
<dbReference type="Gene3D" id="2.40.128.130">
    <property type="entry name" value="Autotransporter beta-domain"/>
    <property type="match status" value="1"/>
</dbReference>
<dbReference type="EMBL" id="CABPST010000016">
    <property type="protein sequence ID" value="VVE90504.1"/>
    <property type="molecule type" value="Genomic_DNA"/>
</dbReference>
<dbReference type="InterPro" id="IPR011050">
    <property type="entry name" value="Pectin_lyase_fold/virulence"/>
</dbReference>
<dbReference type="NCBIfam" id="TIGR02601">
    <property type="entry name" value="autotrns_rpt"/>
    <property type="match status" value="1"/>
</dbReference>
<dbReference type="Pfam" id="PF03797">
    <property type="entry name" value="Autotransporter"/>
    <property type="match status" value="1"/>
</dbReference>
<dbReference type="InterPro" id="IPR006315">
    <property type="entry name" value="OM_autotransptr_brl_dom"/>
</dbReference>
<dbReference type="SUPFAM" id="SSF51126">
    <property type="entry name" value="Pectin lyase-like"/>
    <property type="match status" value="2"/>
</dbReference>
<reference evidence="3 4" key="1">
    <citation type="submission" date="2019-08" db="EMBL/GenBank/DDBJ databases">
        <authorList>
            <person name="Peeters C."/>
        </authorList>
    </citation>
    <scope>NUCLEOTIDE SEQUENCE [LARGE SCALE GENOMIC DNA]</scope>
    <source>
        <strain evidence="3 4">LMG 20603</strain>
    </source>
</reference>
<dbReference type="SUPFAM" id="SSF103515">
    <property type="entry name" value="Autotransporter"/>
    <property type="match status" value="1"/>
</dbReference>
<dbReference type="InterPro" id="IPR051551">
    <property type="entry name" value="Autotransporter_adhesion"/>
</dbReference>
<dbReference type="GO" id="GO:0019867">
    <property type="term" value="C:outer membrane"/>
    <property type="evidence" value="ECO:0007669"/>
    <property type="project" value="InterPro"/>
</dbReference>
<dbReference type="NCBIfam" id="TIGR01414">
    <property type="entry name" value="autotrans_barl"/>
    <property type="match status" value="1"/>
</dbReference>
<proteinExistence type="predicted"/>